<dbReference type="EMBL" id="FOQD01000003">
    <property type="protein sequence ID" value="SFH84292.1"/>
    <property type="molecule type" value="Genomic_DNA"/>
</dbReference>
<sequence length="404" mass="43616">MRRSLLSLLSAVALLLVLSEASYAAPPAPPTAITASDHPLDDGEVIDVRIDFPQQNNVTVEYDVQRCGEYRGIYKTVETAKPTEKDIQRGYMTVLIGKSIRDADYWFRVNAVNANGEKSAFIGTPADGPVRATRQIFDGSRIWLLVVTLLICGAIVAFILMARWGMPLKVRQIAGLEAIEEAVGRATEMGRSCLFVPGIQDMNEMQTIAGLTILSRVAQRAAEYDCELETPTSKSLVMTAARETVANAFLAAGRPDAYREDLIYYVTDEQFAYVSFLTGKMVREKPAACFYLGSFYAESLILAETGNAIGAIQIAGTAQPAQLPFFVAACDYTLIGEEFFAASAYLSSDPDQLGSLKGQDFGKLLVAALIVIGVGLVTVGGITQNETILAAADYLKNVILTSSG</sequence>
<keyword evidence="1" id="KW-0812">Transmembrane</keyword>
<proteinExistence type="predicted"/>
<dbReference type="SUPFAM" id="SSF49265">
    <property type="entry name" value="Fibronectin type III"/>
    <property type="match status" value="1"/>
</dbReference>
<dbReference type="RefSeq" id="WP_092048197.1">
    <property type="nucleotide sequence ID" value="NZ_FOQD01000003.1"/>
</dbReference>
<dbReference type="Pfam" id="PF20539">
    <property type="entry name" value="DUF6754"/>
    <property type="match status" value="1"/>
</dbReference>
<evidence type="ECO:0000259" key="3">
    <source>
        <dbReference type="Pfam" id="PF20539"/>
    </source>
</evidence>
<feature type="transmembrane region" description="Helical" evidence="1">
    <location>
        <begin position="364"/>
        <end position="383"/>
    </location>
</feature>
<dbReference type="Proteomes" id="UP000199518">
    <property type="component" value="Unassembled WGS sequence"/>
</dbReference>
<dbReference type="AlphaFoldDB" id="A0A1I3DC03"/>
<keyword evidence="1" id="KW-0472">Membrane</keyword>
<dbReference type="STRING" id="1576369.SAMN05421753_103176"/>
<accession>A0A1I3DC03</accession>
<dbReference type="OrthoDB" id="9783046at2"/>
<feature type="domain" description="DUF6754" evidence="3">
    <location>
        <begin position="133"/>
        <end position="386"/>
    </location>
</feature>
<evidence type="ECO:0000313" key="5">
    <source>
        <dbReference type="Proteomes" id="UP000199518"/>
    </source>
</evidence>
<name>A0A1I3DC03_9PLAN</name>
<gene>
    <name evidence="4" type="ORF">SAMN05421753_103176</name>
</gene>
<keyword evidence="5" id="KW-1185">Reference proteome</keyword>
<feature type="signal peptide" evidence="2">
    <location>
        <begin position="1"/>
        <end position="24"/>
    </location>
</feature>
<evidence type="ECO:0000313" key="4">
    <source>
        <dbReference type="EMBL" id="SFH84292.1"/>
    </source>
</evidence>
<keyword evidence="2" id="KW-0732">Signal</keyword>
<feature type="transmembrane region" description="Helical" evidence="1">
    <location>
        <begin position="142"/>
        <end position="162"/>
    </location>
</feature>
<dbReference type="InterPro" id="IPR036116">
    <property type="entry name" value="FN3_sf"/>
</dbReference>
<keyword evidence="1" id="KW-1133">Transmembrane helix</keyword>
<reference evidence="5" key="1">
    <citation type="submission" date="2016-10" db="EMBL/GenBank/DDBJ databases">
        <authorList>
            <person name="Varghese N."/>
            <person name="Submissions S."/>
        </authorList>
    </citation>
    <scope>NUCLEOTIDE SEQUENCE [LARGE SCALE GENOMIC DNA]</scope>
    <source>
        <strain evidence="5">DSM 26348</strain>
    </source>
</reference>
<feature type="chain" id="PRO_5011526833" description="DUF6754 domain-containing protein" evidence="2">
    <location>
        <begin position="25"/>
        <end position="404"/>
    </location>
</feature>
<protein>
    <recommendedName>
        <fullName evidence="3">DUF6754 domain-containing protein</fullName>
    </recommendedName>
</protein>
<evidence type="ECO:0000256" key="2">
    <source>
        <dbReference type="SAM" id="SignalP"/>
    </source>
</evidence>
<organism evidence="4 5">
    <name type="scientific">Planctomicrobium piriforme</name>
    <dbReference type="NCBI Taxonomy" id="1576369"/>
    <lineage>
        <taxon>Bacteria</taxon>
        <taxon>Pseudomonadati</taxon>
        <taxon>Planctomycetota</taxon>
        <taxon>Planctomycetia</taxon>
        <taxon>Planctomycetales</taxon>
        <taxon>Planctomycetaceae</taxon>
        <taxon>Planctomicrobium</taxon>
    </lineage>
</organism>
<evidence type="ECO:0000256" key="1">
    <source>
        <dbReference type="SAM" id="Phobius"/>
    </source>
</evidence>
<dbReference type="InterPro" id="IPR046642">
    <property type="entry name" value="DUF6754"/>
</dbReference>